<dbReference type="Gene3D" id="1.10.287.40">
    <property type="entry name" value="Serine-tRNA synthetase, tRNA binding domain"/>
    <property type="match status" value="1"/>
</dbReference>
<organism evidence="8">
    <name type="scientific">marine sediment metagenome</name>
    <dbReference type="NCBI Taxonomy" id="412755"/>
    <lineage>
        <taxon>unclassified sequences</taxon>
        <taxon>metagenomes</taxon>
        <taxon>ecological metagenomes</taxon>
    </lineage>
</organism>
<dbReference type="GO" id="GO:0000166">
    <property type="term" value="F:nucleotide binding"/>
    <property type="evidence" value="ECO:0007669"/>
    <property type="project" value="InterPro"/>
</dbReference>
<dbReference type="GO" id="GO:0004828">
    <property type="term" value="F:serine-tRNA ligase activity"/>
    <property type="evidence" value="ECO:0007669"/>
    <property type="project" value="UniProtKB-EC"/>
</dbReference>
<dbReference type="EMBL" id="BARV01031322">
    <property type="protein sequence ID" value="GAI36359.1"/>
    <property type="molecule type" value="Genomic_DNA"/>
</dbReference>
<evidence type="ECO:0000256" key="4">
    <source>
        <dbReference type="ARBA" id="ARBA00047929"/>
    </source>
</evidence>
<feature type="coiled-coil region" evidence="6">
    <location>
        <begin position="30"/>
        <end position="64"/>
    </location>
</feature>
<evidence type="ECO:0000256" key="5">
    <source>
        <dbReference type="ARBA" id="ARBA00048823"/>
    </source>
</evidence>
<protein>
    <recommendedName>
        <fullName evidence="7">Serine-tRNA synthetase type1 N-terminal domain-containing protein</fullName>
    </recommendedName>
</protein>
<reference evidence="8" key="1">
    <citation type="journal article" date="2014" name="Front. Microbiol.">
        <title>High frequency of phylogenetically diverse reductive dehalogenase-homologous genes in deep subseafloor sedimentary metagenomes.</title>
        <authorList>
            <person name="Kawai M."/>
            <person name="Futagami T."/>
            <person name="Toyoda A."/>
            <person name="Takaki Y."/>
            <person name="Nishi S."/>
            <person name="Hori S."/>
            <person name="Arai W."/>
            <person name="Tsubouchi T."/>
            <person name="Morono Y."/>
            <person name="Uchiyama I."/>
            <person name="Ito T."/>
            <person name="Fujiyama A."/>
            <person name="Inagaki F."/>
            <person name="Takami H."/>
        </authorList>
    </citation>
    <scope>NUCLEOTIDE SEQUENCE</scope>
    <source>
        <strain evidence="8">Expedition CK06-06</strain>
    </source>
</reference>
<dbReference type="SUPFAM" id="SSF46589">
    <property type="entry name" value="tRNA-binding arm"/>
    <property type="match status" value="1"/>
</dbReference>
<sequence>MLSAKWVRDNLDAVKESLKKRGLQIDLDRFLSLDSQRRRLTQKFDELKRQQNVYSKKIGKLRQENRDPQEIIQKENTFQSPPKEWVNHRLENLHETLAKNTVASALALKEILAPIQLEPIPDTESDFYQIIDGEKKFKPYYIAHTKIQTLALLDDRYKGSNWLHWRRGWDSNPDGHRCLSPVFKTGSLPIRTPLLRASLSISLPAYRGARPRG</sequence>
<name>X1PZI0_9ZZZZ</name>
<evidence type="ECO:0000256" key="3">
    <source>
        <dbReference type="ARBA" id="ARBA00022917"/>
    </source>
</evidence>
<evidence type="ECO:0000256" key="6">
    <source>
        <dbReference type="SAM" id="Coils"/>
    </source>
</evidence>
<dbReference type="GO" id="GO:0006412">
    <property type="term" value="P:translation"/>
    <property type="evidence" value="ECO:0007669"/>
    <property type="project" value="UniProtKB-KW"/>
</dbReference>
<gene>
    <name evidence="8" type="ORF">S06H3_49587</name>
</gene>
<dbReference type="InterPro" id="IPR010978">
    <property type="entry name" value="tRNA-bd_arm"/>
</dbReference>
<evidence type="ECO:0000256" key="2">
    <source>
        <dbReference type="ARBA" id="ARBA00022490"/>
    </source>
</evidence>
<comment type="similarity">
    <text evidence="1">Belongs to the class-II aminoacyl-tRNA synthetase family. Type-1 seryl-tRNA synthetase subfamily.</text>
</comment>
<evidence type="ECO:0000313" key="8">
    <source>
        <dbReference type="EMBL" id="GAI36359.1"/>
    </source>
</evidence>
<evidence type="ECO:0000259" key="7">
    <source>
        <dbReference type="Pfam" id="PF02403"/>
    </source>
</evidence>
<keyword evidence="6" id="KW-0175">Coiled coil</keyword>
<accession>X1PZI0</accession>
<comment type="catalytic activity">
    <reaction evidence="5">
        <text>tRNA(Ser) + L-serine + ATP = L-seryl-tRNA(Ser) + AMP + diphosphate + H(+)</text>
        <dbReference type="Rhea" id="RHEA:12292"/>
        <dbReference type="Rhea" id="RHEA-COMP:9669"/>
        <dbReference type="Rhea" id="RHEA-COMP:9703"/>
        <dbReference type="ChEBI" id="CHEBI:15378"/>
        <dbReference type="ChEBI" id="CHEBI:30616"/>
        <dbReference type="ChEBI" id="CHEBI:33019"/>
        <dbReference type="ChEBI" id="CHEBI:33384"/>
        <dbReference type="ChEBI" id="CHEBI:78442"/>
        <dbReference type="ChEBI" id="CHEBI:78533"/>
        <dbReference type="ChEBI" id="CHEBI:456215"/>
        <dbReference type="EC" id="6.1.1.11"/>
    </reaction>
</comment>
<comment type="catalytic activity">
    <reaction evidence="4">
        <text>tRNA(Sec) + L-serine + ATP = L-seryl-tRNA(Sec) + AMP + diphosphate + H(+)</text>
        <dbReference type="Rhea" id="RHEA:42580"/>
        <dbReference type="Rhea" id="RHEA-COMP:9742"/>
        <dbReference type="Rhea" id="RHEA-COMP:10128"/>
        <dbReference type="ChEBI" id="CHEBI:15378"/>
        <dbReference type="ChEBI" id="CHEBI:30616"/>
        <dbReference type="ChEBI" id="CHEBI:33019"/>
        <dbReference type="ChEBI" id="CHEBI:33384"/>
        <dbReference type="ChEBI" id="CHEBI:78442"/>
        <dbReference type="ChEBI" id="CHEBI:78533"/>
        <dbReference type="ChEBI" id="CHEBI:456215"/>
        <dbReference type="EC" id="6.1.1.11"/>
    </reaction>
</comment>
<keyword evidence="3" id="KW-0648">Protein biosynthesis</keyword>
<dbReference type="PANTHER" id="PTHR43697">
    <property type="entry name" value="SERYL-TRNA SYNTHETASE"/>
    <property type="match status" value="1"/>
</dbReference>
<dbReference type="InterPro" id="IPR042103">
    <property type="entry name" value="SerRS_1_N_sf"/>
</dbReference>
<dbReference type="AlphaFoldDB" id="X1PZI0"/>
<evidence type="ECO:0000256" key="1">
    <source>
        <dbReference type="ARBA" id="ARBA00010728"/>
    </source>
</evidence>
<proteinExistence type="inferred from homology"/>
<feature type="domain" description="Serine-tRNA synthetase type1 N-terminal" evidence="7">
    <location>
        <begin position="1"/>
        <end position="78"/>
    </location>
</feature>
<keyword evidence="2" id="KW-0963">Cytoplasm</keyword>
<dbReference type="InterPro" id="IPR015866">
    <property type="entry name" value="Ser-tRNA-synth_1_N"/>
</dbReference>
<dbReference type="PANTHER" id="PTHR43697:SF1">
    <property type="entry name" value="SERINE--TRNA LIGASE"/>
    <property type="match status" value="1"/>
</dbReference>
<comment type="caution">
    <text evidence="8">The sequence shown here is derived from an EMBL/GenBank/DDBJ whole genome shotgun (WGS) entry which is preliminary data.</text>
</comment>
<dbReference type="Pfam" id="PF02403">
    <property type="entry name" value="Seryl_tRNA_N"/>
    <property type="match status" value="1"/>
</dbReference>